<evidence type="ECO:0000313" key="3">
    <source>
        <dbReference type="Proteomes" id="UP001316803"/>
    </source>
</evidence>
<name>A0AAN8ERN1_9EURO</name>
<proteinExistence type="predicted"/>
<feature type="compositionally biased region" description="Low complexity" evidence="1">
    <location>
        <begin position="77"/>
        <end position="97"/>
    </location>
</feature>
<feature type="compositionally biased region" description="Polar residues" evidence="1">
    <location>
        <begin position="61"/>
        <end position="76"/>
    </location>
</feature>
<accession>A0AAN8ERN1</accession>
<dbReference type="Proteomes" id="UP001316803">
    <property type="component" value="Unassembled WGS sequence"/>
</dbReference>
<dbReference type="EMBL" id="JAKLMC020000003">
    <property type="protein sequence ID" value="KAK5957132.1"/>
    <property type="molecule type" value="Genomic_DNA"/>
</dbReference>
<dbReference type="AlphaFoldDB" id="A0AAN8ERN1"/>
<protein>
    <submittedName>
        <fullName evidence="2">Uncharacterized protein</fullName>
    </submittedName>
</protein>
<sequence>MNAMQQPQLGMAQMAQINAQIIARANPMGMSPARKPELGQGMTNPVNMQDDPNIAVRQPVQPWQPSQYVDSDTGENQHVSQKQQQIQQQRQMMAQQQVIRMLKSNRYSNSSSNINDNNKTWLSSKKLDRSRI</sequence>
<evidence type="ECO:0000256" key="1">
    <source>
        <dbReference type="SAM" id="MobiDB-lite"/>
    </source>
</evidence>
<organism evidence="2 3">
    <name type="scientific">Knufia fluminis</name>
    <dbReference type="NCBI Taxonomy" id="191047"/>
    <lineage>
        <taxon>Eukaryota</taxon>
        <taxon>Fungi</taxon>
        <taxon>Dikarya</taxon>
        <taxon>Ascomycota</taxon>
        <taxon>Pezizomycotina</taxon>
        <taxon>Eurotiomycetes</taxon>
        <taxon>Chaetothyriomycetidae</taxon>
        <taxon>Chaetothyriales</taxon>
        <taxon>Trichomeriaceae</taxon>
        <taxon>Knufia</taxon>
    </lineage>
</organism>
<comment type="caution">
    <text evidence="2">The sequence shown here is derived from an EMBL/GenBank/DDBJ whole genome shotgun (WGS) entry which is preliminary data.</text>
</comment>
<keyword evidence="3" id="KW-1185">Reference proteome</keyword>
<feature type="region of interest" description="Disordered" evidence="1">
    <location>
        <begin position="29"/>
        <end position="132"/>
    </location>
</feature>
<evidence type="ECO:0000313" key="2">
    <source>
        <dbReference type="EMBL" id="KAK5957132.1"/>
    </source>
</evidence>
<feature type="compositionally biased region" description="Low complexity" evidence="1">
    <location>
        <begin position="104"/>
        <end position="118"/>
    </location>
</feature>
<gene>
    <name evidence="2" type="ORF">OHC33_001501</name>
</gene>
<reference evidence="2 3" key="1">
    <citation type="submission" date="2022-12" db="EMBL/GenBank/DDBJ databases">
        <title>Genomic features and morphological characterization of a novel Knufia sp. strain isolated from spacecraft assembly facility.</title>
        <authorList>
            <person name="Teixeira M."/>
            <person name="Chander A.M."/>
            <person name="Stajich J.E."/>
            <person name="Venkateswaran K."/>
        </authorList>
    </citation>
    <scope>NUCLEOTIDE SEQUENCE [LARGE SCALE GENOMIC DNA]</scope>
    <source>
        <strain evidence="2 3">FJI-L2-BK-P2</strain>
    </source>
</reference>